<feature type="compositionally biased region" description="Basic and acidic residues" evidence="3">
    <location>
        <begin position="725"/>
        <end position="740"/>
    </location>
</feature>
<comment type="subcellular location">
    <subcellularLocation>
        <location evidence="1">Nucleus</location>
    </subcellularLocation>
</comment>
<dbReference type="GO" id="GO:0005634">
    <property type="term" value="C:nucleus"/>
    <property type="evidence" value="ECO:0007669"/>
    <property type="project" value="UniProtKB-SubCell"/>
</dbReference>
<accession>A0A167WU23</accession>
<dbReference type="AlphaFoldDB" id="A0A167WU23"/>
<keyword evidence="6" id="KW-1185">Reference proteome</keyword>
<gene>
    <name evidence="5" type="ORF">SPI_02834</name>
</gene>
<dbReference type="Pfam" id="PF15612">
    <property type="entry name" value="WHIM1"/>
    <property type="match status" value="1"/>
</dbReference>
<feature type="compositionally biased region" description="Acidic residues" evidence="3">
    <location>
        <begin position="454"/>
        <end position="499"/>
    </location>
</feature>
<proteinExistence type="predicted"/>
<feature type="region of interest" description="Disordered" evidence="3">
    <location>
        <begin position="311"/>
        <end position="340"/>
    </location>
</feature>
<feature type="compositionally biased region" description="Basic and acidic residues" evidence="3">
    <location>
        <begin position="557"/>
        <end position="578"/>
    </location>
</feature>
<dbReference type="Proteomes" id="UP000076874">
    <property type="component" value="Unassembled WGS sequence"/>
</dbReference>
<evidence type="ECO:0000313" key="5">
    <source>
        <dbReference type="EMBL" id="OAA64187.1"/>
    </source>
</evidence>
<feature type="compositionally biased region" description="Basic and acidic residues" evidence="3">
    <location>
        <begin position="311"/>
        <end position="331"/>
    </location>
</feature>
<organism evidence="5 6">
    <name type="scientific">Niveomyces insectorum RCEF 264</name>
    <dbReference type="NCBI Taxonomy" id="1081102"/>
    <lineage>
        <taxon>Eukaryota</taxon>
        <taxon>Fungi</taxon>
        <taxon>Dikarya</taxon>
        <taxon>Ascomycota</taxon>
        <taxon>Pezizomycotina</taxon>
        <taxon>Sordariomycetes</taxon>
        <taxon>Hypocreomycetidae</taxon>
        <taxon>Hypocreales</taxon>
        <taxon>Cordycipitaceae</taxon>
        <taxon>Niveomyces</taxon>
    </lineage>
</organism>
<dbReference type="EMBL" id="AZHD01000004">
    <property type="protein sequence ID" value="OAA64187.1"/>
    <property type="molecule type" value="Genomic_DNA"/>
</dbReference>
<name>A0A167WU23_9HYPO</name>
<dbReference type="PANTHER" id="PTHR42107">
    <property type="entry name" value="YALI0D24453P"/>
    <property type="match status" value="1"/>
</dbReference>
<feature type="compositionally biased region" description="Polar residues" evidence="3">
    <location>
        <begin position="580"/>
        <end position="592"/>
    </location>
</feature>
<feature type="compositionally biased region" description="Polar residues" evidence="3">
    <location>
        <begin position="394"/>
        <end position="406"/>
    </location>
</feature>
<dbReference type="STRING" id="1081102.A0A167WU23"/>
<evidence type="ECO:0000256" key="3">
    <source>
        <dbReference type="SAM" id="MobiDB-lite"/>
    </source>
</evidence>
<comment type="caution">
    <text evidence="5">The sequence shown here is derived from an EMBL/GenBank/DDBJ whole genome shotgun (WGS) entry which is preliminary data.</text>
</comment>
<dbReference type="PANTHER" id="PTHR42107:SF1">
    <property type="entry name" value="WHIM1 DOMAIN-CONTAINING PROTEIN"/>
    <property type="match status" value="1"/>
</dbReference>
<protein>
    <recommendedName>
        <fullName evidence="4">WHIM1 domain-containing protein</fullName>
    </recommendedName>
</protein>
<feature type="domain" description="WHIM1" evidence="4">
    <location>
        <begin position="176"/>
        <end position="210"/>
    </location>
</feature>
<feature type="compositionally biased region" description="Acidic residues" evidence="3">
    <location>
        <begin position="525"/>
        <end position="536"/>
    </location>
</feature>
<evidence type="ECO:0000256" key="1">
    <source>
        <dbReference type="ARBA" id="ARBA00004123"/>
    </source>
</evidence>
<feature type="compositionally biased region" description="Polar residues" evidence="3">
    <location>
        <begin position="661"/>
        <end position="673"/>
    </location>
</feature>
<feature type="compositionally biased region" description="Low complexity" evidence="3">
    <location>
        <begin position="8"/>
        <end position="18"/>
    </location>
</feature>
<keyword evidence="2" id="KW-0539">Nucleus</keyword>
<evidence type="ECO:0000256" key="2">
    <source>
        <dbReference type="ARBA" id="ARBA00023242"/>
    </source>
</evidence>
<feature type="region of interest" description="Disordered" evidence="3">
    <location>
        <begin position="1"/>
        <end position="77"/>
    </location>
</feature>
<dbReference type="InterPro" id="IPR028942">
    <property type="entry name" value="WHIM1_dom"/>
</dbReference>
<sequence length="769" mass="84080">MADDDSSDLSSVSSQSSLSPPPSDDESDIQLRKEKGILKFFHKLSPKGGASSASTRAARDESPPTPPKRQRAPSPPHEYVLADNQDIAFIVMFRNRFAEAFPKNLANFGPQELERDVVGSAPGDRVEYFLCALLKLLLNRQQDVKPGHYHRALEEAVLSHKSQWVVSWKENPLGDGKTFTTMSPTERLTLLRALVLWAMASSKAVRDIIDHAYKGKRKDDDSNIVLSVQPWGSDSDKRRYYLIEGRDDTAFRIYRESNPAGFINRTWWSVAGSIDEAKALIEKLETNDGGPKAKKLAKLLKDEIPRFEATEEKRRRREYRQQRRDQFKRPEPGFSLYEGRTRGKRIKYTYSDDEDFLTDSTGPRRSTRHTRTHTPAEAAGPLTTASGRQIRAPNRTSGGPSASASIQGDAAAYDQTDADEDQEISVGPTGRPRRSAAANHGMNGWPSRKQTEEPAYDEYDSQAEDEDGDDDMEDNDDDAGDEHIPEDDADDDEDDEENFDESKDAMLLDEEDEEVEVAGGRGGDGDDGNDGDDGDDDGARSAVVKLSVHAVLNQETGKWKKAQDAEAKPKPVQEEAREQPQASNGAAVTTPANKDVDIDGDGDITMTGSTVQSSEATAISPGRTGGEAAATDPAATRDNKLLLPTPPAIQAWAGGKINNADKLSTQTVANGSVQEEEREEDRPAPKPLQDVPLQRTATEQTNGTADKSTPPQAIQYTNVTANGTTDRHGRTGTTPEKENDASAAALAYRSSPEKTHQPPPQVGALGSSK</sequence>
<evidence type="ECO:0000313" key="6">
    <source>
        <dbReference type="Proteomes" id="UP000076874"/>
    </source>
</evidence>
<feature type="compositionally biased region" description="Acidic residues" evidence="3">
    <location>
        <begin position="507"/>
        <end position="516"/>
    </location>
</feature>
<dbReference type="OrthoDB" id="349045at2759"/>
<reference evidence="5 6" key="1">
    <citation type="journal article" date="2016" name="Genome Biol. Evol.">
        <title>Divergent and convergent evolution of fungal pathogenicity.</title>
        <authorList>
            <person name="Shang Y."/>
            <person name="Xiao G."/>
            <person name="Zheng P."/>
            <person name="Cen K."/>
            <person name="Zhan S."/>
            <person name="Wang C."/>
        </authorList>
    </citation>
    <scope>NUCLEOTIDE SEQUENCE [LARGE SCALE GENOMIC DNA]</scope>
    <source>
        <strain evidence="5 6">RCEF 264</strain>
    </source>
</reference>
<feature type="compositionally biased region" description="Polar residues" evidence="3">
    <location>
        <begin position="606"/>
        <end position="617"/>
    </location>
</feature>
<evidence type="ECO:0000259" key="4">
    <source>
        <dbReference type="Pfam" id="PF15612"/>
    </source>
</evidence>
<feature type="compositionally biased region" description="Polar residues" evidence="3">
    <location>
        <begin position="695"/>
        <end position="722"/>
    </location>
</feature>
<feature type="region of interest" description="Disordered" evidence="3">
    <location>
        <begin position="354"/>
        <end position="769"/>
    </location>
</feature>